<reference evidence="2" key="1">
    <citation type="journal article" date="2019" name="Int. J. Syst. Evol. Microbiol.">
        <title>The Global Catalogue of Microorganisms (GCM) 10K type strain sequencing project: providing services to taxonomists for standard genome sequencing and annotation.</title>
        <authorList>
            <consortium name="The Broad Institute Genomics Platform"/>
            <consortium name="The Broad Institute Genome Sequencing Center for Infectious Disease"/>
            <person name="Wu L."/>
            <person name="Ma J."/>
        </authorList>
    </citation>
    <scope>NUCLEOTIDE SEQUENCE [LARGE SCALE GENOMIC DNA]</scope>
    <source>
        <strain evidence="2">KCTC 3950</strain>
    </source>
</reference>
<sequence>MLLNSLLEQYMSQLSRLPERALTAQDLLKEPILLDKDGDLEVYYAPHNDYLQPKAKLMIVGITPGWNQMKVSWETAARAVREGCSPEDVCRRAKEAACFVGSMRHNLIGMLDKLEVHRYLGIPSAGTLFAEHQTLVHTTSLLRYPVFYKGKNYTGSTPRLAGNGFLRSKAVAGMEQELAHLSSPLLIPLGRAVEDILRTLTERGSLKESDVLWGFPHPSGANGHRHKQFDDAFAGMQARLHHFATNSWKNLI</sequence>
<dbReference type="Proteomes" id="UP001597541">
    <property type="component" value="Unassembled WGS sequence"/>
</dbReference>
<comment type="caution">
    <text evidence="1">The sequence shown here is derived from an EMBL/GenBank/DDBJ whole genome shotgun (WGS) entry which is preliminary data.</text>
</comment>
<proteinExistence type="predicted"/>
<dbReference type="RefSeq" id="WP_377607134.1">
    <property type="nucleotide sequence ID" value="NZ_JBHUME010000019.1"/>
</dbReference>
<name>A0ABW5PJH6_9BACL</name>
<evidence type="ECO:0000313" key="1">
    <source>
        <dbReference type="EMBL" id="MFD2615339.1"/>
    </source>
</evidence>
<evidence type="ECO:0008006" key="3">
    <source>
        <dbReference type="Google" id="ProtNLM"/>
    </source>
</evidence>
<protein>
    <recommendedName>
        <fullName evidence="3">Uracil-DNA glycosylase-like domain-containing protein</fullName>
    </recommendedName>
</protein>
<accession>A0ABW5PJH6</accession>
<gene>
    <name evidence="1" type="ORF">ACFSUF_23330</name>
</gene>
<dbReference type="InterPro" id="IPR036895">
    <property type="entry name" value="Uracil-DNA_glycosylase-like_sf"/>
</dbReference>
<dbReference type="EMBL" id="JBHUME010000019">
    <property type="protein sequence ID" value="MFD2615339.1"/>
    <property type="molecule type" value="Genomic_DNA"/>
</dbReference>
<evidence type="ECO:0000313" key="2">
    <source>
        <dbReference type="Proteomes" id="UP001597541"/>
    </source>
</evidence>
<keyword evidence="2" id="KW-1185">Reference proteome</keyword>
<organism evidence="1 2">
    <name type="scientific">Paenibacillus gansuensis</name>
    <dbReference type="NCBI Taxonomy" id="306542"/>
    <lineage>
        <taxon>Bacteria</taxon>
        <taxon>Bacillati</taxon>
        <taxon>Bacillota</taxon>
        <taxon>Bacilli</taxon>
        <taxon>Bacillales</taxon>
        <taxon>Paenibacillaceae</taxon>
        <taxon>Paenibacillus</taxon>
    </lineage>
</organism>
<dbReference type="SUPFAM" id="SSF52141">
    <property type="entry name" value="Uracil-DNA glycosylase-like"/>
    <property type="match status" value="1"/>
</dbReference>